<dbReference type="STRING" id="8005.ENSEEEP00000008685"/>
<keyword evidence="9" id="KW-1185">Reference proteome</keyword>
<reference evidence="8" key="3">
    <citation type="submission" date="2020-05" db="EMBL/GenBank/DDBJ databases">
        <title>Electrophorus electricus (electric eel) genome, fEleEle1, primary haplotype.</title>
        <authorList>
            <person name="Myers G."/>
            <person name="Meyer A."/>
            <person name="Fedrigo O."/>
            <person name="Formenti G."/>
            <person name="Rhie A."/>
            <person name="Tracey A."/>
            <person name="Sims Y."/>
            <person name="Jarvis E.D."/>
        </authorList>
    </citation>
    <scope>NUCLEOTIDE SEQUENCE [LARGE SCALE GENOMIC DNA]</scope>
</reference>
<feature type="transmembrane region" description="Helical" evidence="6">
    <location>
        <begin position="221"/>
        <end position="241"/>
    </location>
</feature>
<reference evidence="8" key="4">
    <citation type="submission" date="2025-08" db="UniProtKB">
        <authorList>
            <consortium name="Ensembl"/>
        </authorList>
    </citation>
    <scope>IDENTIFICATION</scope>
</reference>
<keyword evidence="3 6" id="KW-0812">Transmembrane</keyword>
<evidence type="ECO:0000256" key="1">
    <source>
        <dbReference type="ARBA" id="ARBA00004141"/>
    </source>
</evidence>
<dbReference type="InterPro" id="IPR020846">
    <property type="entry name" value="MFS_dom"/>
</dbReference>
<comment type="subcellular location">
    <subcellularLocation>
        <location evidence="1">Membrane</location>
        <topology evidence="1">Multi-pass membrane protein</topology>
    </subcellularLocation>
</comment>
<dbReference type="Proteomes" id="UP000314983">
    <property type="component" value="Chromosome 1"/>
</dbReference>
<keyword evidence="4 6" id="KW-1133">Transmembrane helix</keyword>
<evidence type="ECO:0000313" key="9">
    <source>
        <dbReference type="Proteomes" id="UP000314983"/>
    </source>
</evidence>
<dbReference type="Gene3D" id="1.20.1250.20">
    <property type="entry name" value="MFS general substrate transporter like domains"/>
    <property type="match status" value="2"/>
</dbReference>
<proteinExistence type="inferred from homology"/>
<dbReference type="GeneTree" id="ENSGT00530000063599"/>
<keyword evidence="5 6" id="KW-0472">Membrane</keyword>
<feature type="transmembrane region" description="Helical" evidence="6">
    <location>
        <begin position="37"/>
        <end position="57"/>
    </location>
</feature>
<name>A0A4W4E9U3_ELEEL</name>
<evidence type="ECO:0000256" key="6">
    <source>
        <dbReference type="SAM" id="Phobius"/>
    </source>
</evidence>
<dbReference type="GO" id="GO:0016020">
    <property type="term" value="C:membrane"/>
    <property type="evidence" value="ECO:0007669"/>
    <property type="project" value="UniProtKB-SubCell"/>
</dbReference>
<comment type="similarity">
    <text evidence="2">Belongs to the major facilitator superfamily. MFSD6 family.</text>
</comment>
<organism evidence="8 9">
    <name type="scientific">Electrophorus electricus</name>
    <name type="common">Electric eel</name>
    <name type="synonym">Gymnotus electricus</name>
    <dbReference type="NCBI Taxonomy" id="8005"/>
    <lineage>
        <taxon>Eukaryota</taxon>
        <taxon>Metazoa</taxon>
        <taxon>Chordata</taxon>
        <taxon>Craniata</taxon>
        <taxon>Vertebrata</taxon>
        <taxon>Euteleostomi</taxon>
        <taxon>Actinopterygii</taxon>
        <taxon>Neopterygii</taxon>
        <taxon>Teleostei</taxon>
        <taxon>Ostariophysi</taxon>
        <taxon>Gymnotiformes</taxon>
        <taxon>Gymnotoidei</taxon>
        <taxon>Gymnotidae</taxon>
        <taxon>Electrophorus</taxon>
    </lineage>
</organism>
<dbReference type="Ensembl" id="ENSEEET00000008797.2">
    <property type="protein sequence ID" value="ENSEEEP00000008685.2"/>
    <property type="gene ID" value="ENSEEEG00000004509.2"/>
</dbReference>
<feature type="transmembrane region" description="Helical" evidence="6">
    <location>
        <begin position="419"/>
        <end position="439"/>
    </location>
</feature>
<feature type="transmembrane region" description="Helical" evidence="6">
    <location>
        <begin position="331"/>
        <end position="349"/>
    </location>
</feature>
<accession>A0A4W4E9U3</accession>
<evidence type="ECO:0000256" key="3">
    <source>
        <dbReference type="ARBA" id="ARBA00022692"/>
    </source>
</evidence>
<feature type="transmembrane region" description="Helical" evidence="6">
    <location>
        <begin position="265"/>
        <end position="288"/>
    </location>
</feature>
<dbReference type="Pfam" id="PF12832">
    <property type="entry name" value="MFS_1_like"/>
    <property type="match status" value="1"/>
</dbReference>
<gene>
    <name evidence="8" type="primary">MFSD6L</name>
</gene>
<evidence type="ECO:0000259" key="7">
    <source>
        <dbReference type="PROSITE" id="PS50850"/>
    </source>
</evidence>
<reference evidence="9" key="2">
    <citation type="journal article" date="2017" name="Sci. Adv.">
        <title>A tail of two voltages: Proteomic comparison of the three electric organs of the electric eel.</title>
        <authorList>
            <person name="Traeger L.L."/>
            <person name="Sabat G."/>
            <person name="Barrett-Wilt G.A."/>
            <person name="Wells G.B."/>
            <person name="Sussman M.R."/>
        </authorList>
    </citation>
    <scope>NUCLEOTIDE SEQUENCE [LARGE SCALE GENOMIC DNA]</scope>
</reference>
<dbReference type="AlphaFoldDB" id="A0A4W4E9U3"/>
<dbReference type="GO" id="GO:0022857">
    <property type="term" value="F:transmembrane transporter activity"/>
    <property type="evidence" value="ECO:0007669"/>
    <property type="project" value="InterPro"/>
</dbReference>
<dbReference type="InterPro" id="IPR024989">
    <property type="entry name" value="MFS_assoc_dom"/>
</dbReference>
<evidence type="ECO:0000256" key="2">
    <source>
        <dbReference type="ARBA" id="ARBA00005241"/>
    </source>
</evidence>
<evidence type="ECO:0000256" key="4">
    <source>
        <dbReference type="ARBA" id="ARBA00022989"/>
    </source>
</evidence>
<dbReference type="SUPFAM" id="SSF103473">
    <property type="entry name" value="MFS general substrate transporter"/>
    <property type="match status" value="1"/>
</dbReference>
<feature type="transmembrane region" description="Helical" evidence="6">
    <location>
        <begin position="78"/>
        <end position="96"/>
    </location>
</feature>
<feature type="transmembrane region" description="Helical" evidence="6">
    <location>
        <begin position="194"/>
        <end position="215"/>
    </location>
</feature>
<dbReference type="InterPro" id="IPR036259">
    <property type="entry name" value="MFS_trans_sf"/>
</dbReference>
<dbReference type="PANTHER" id="PTHR16172:SF41">
    <property type="entry name" value="MAJOR FACILITATOR SUPERFAMILY DOMAIN-CONTAINING PROTEIN 6-LIKE"/>
    <property type="match status" value="1"/>
</dbReference>
<feature type="transmembrane region" description="Helical" evidence="6">
    <location>
        <begin position="147"/>
        <end position="165"/>
    </location>
</feature>
<dbReference type="OMA" id="EGLQWTF"/>
<protein>
    <recommendedName>
        <fullName evidence="7">Major facilitator superfamily (MFS) profile domain-containing protein</fullName>
    </recommendedName>
</protein>
<evidence type="ECO:0000313" key="8">
    <source>
        <dbReference type="Ensembl" id="ENSEEEP00000008685.2"/>
    </source>
</evidence>
<sequence length="492" mass="54323">MRYKQWNVRGAVGLAGLFHFLHSCALGSLVPFLTLYFRYLGLTAAMTGTIMASKHFVALLWRPTSSVLARHYNKRRMVIMLCLIFSAVVPLMLLLFPPTGISTESGSCNISQLNANQVPLETKGNVKELHHNEFLGNLKVMDAQHQMFFLVMIIVCLWEVMAAPVEWTADDGLHEYLDFVDATDRHRAVQYWKLLGAAGGVGKAGILVSFLYCLIGTVLHFYTYAAFMVLTASVAALLPLYRHKRERVPGVGWKAVKLVQGDPRALLCAISALLTGMAGSAVSDFILWQMQNHNATELQMGIILGLTPLCQAVLTPLNGTLTRLLKCHGRMLLLCIIGFSLQCLCYSLLWTPWAALPAQLLAGLSTGALLWSMEAQCMDIASPGTERAVQRVFEAFSLDLGAGLGSLAGGLVVEKFGVVVLFQGTAAMLALWGVALAVLQWRIPRQQKINYSRLLVADASEMSESDSEQETDWLEKAMEEDKGNNNWRRQEK</sequence>
<feature type="domain" description="Major facilitator superfamily (MFS) profile" evidence="7">
    <location>
        <begin position="264"/>
        <end position="492"/>
    </location>
</feature>
<dbReference type="PROSITE" id="PS50850">
    <property type="entry name" value="MFS"/>
    <property type="match status" value="1"/>
</dbReference>
<feature type="transmembrane region" description="Helical" evidence="6">
    <location>
        <begin position="300"/>
        <end position="319"/>
    </location>
</feature>
<dbReference type="PANTHER" id="PTHR16172">
    <property type="entry name" value="MAJOR FACILITATOR SUPERFAMILY DOMAIN-CONTAINING PROTEIN 6-LIKE"/>
    <property type="match status" value="1"/>
</dbReference>
<evidence type="ECO:0000256" key="5">
    <source>
        <dbReference type="ARBA" id="ARBA00023136"/>
    </source>
</evidence>
<reference evidence="9" key="1">
    <citation type="journal article" date="2014" name="Science">
        <title>Nonhuman genetics. Genomic basis for the convergent evolution of electric organs.</title>
        <authorList>
            <person name="Gallant J.R."/>
            <person name="Traeger L.L."/>
            <person name="Volkening J.D."/>
            <person name="Moffett H."/>
            <person name="Chen P.H."/>
            <person name="Novina C.D."/>
            <person name="Phillips G.N.Jr."/>
            <person name="Anand R."/>
            <person name="Wells G.B."/>
            <person name="Pinch M."/>
            <person name="Guth R."/>
            <person name="Unguez G.A."/>
            <person name="Albert J.S."/>
            <person name="Zakon H.H."/>
            <person name="Samanta M.P."/>
            <person name="Sussman M.R."/>
        </authorList>
    </citation>
    <scope>NUCLEOTIDE SEQUENCE [LARGE SCALE GENOMIC DNA]</scope>
</reference>
<dbReference type="InterPro" id="IPR051717">
    <property type="entry name" value="MFS_MFSD6"/>
</dbReference>
<reference evidence="8" key="5">
    <citation type="submission" date="2025-09" db="UniProtKB">
        <authorList>
            <consortium name="Ensembl"/>
        </authorList>
    </citation>
    <scope>IDENTIFICATION</scope>
</reference>